<proteinExistence type="predicted"/>
<reference evidence="1 2" key="1">
    <citation type="submission" date="2023-03" db="EMBL/GenBank/DDBJ databases">
        <title>Draft assemblies of triclosan tolerant bacteria isolated from returned activated sludge.</title>
        <authorList>
            <person name="Van Hamelsveld S."/>
        </authorList>
    </citation>
    <scope>NUCLEOTIDE SEQUENCE [LARGE SCALE GENOMIC DNA]</scope>
    <source>
        <strain evidence="1 2">GW210010_S58</strain>
    </source>
</reference>
<dbReference type="EMBL" id="JARJLM010000200">
    <property type="protein sequence ID" value="MDF3833619.1"/>
    <property type="molecule type" value="Genomic_DNA"/>
</dbReference>
<name>A0ABT6AMF6_9BURK</name>
<evidence type="ECO:0000313" key="1">
    <source>
        <dbReference type="EMBL" id="MDF3833619.1"/>
    </source>
</evidence>
<protein>
    <recommendedName>
        <fullName evidence="3">OmpA family protein</fullName>
    </recommendedName>
</protein>
<evidence type="ECO:0008006" key="3">
    <source>
        <dbReference type="Google" id="ProtNLM"/>
    </source>
</evidence>
<keyword evidence="2" id="KW-1185">Reference proteome</keyword>
<accession>A0ABT6AMF6</accession>
<evidence type="ECO:0000313" key="2">
    <source>
        <dbReference type="Proteomes" id="UP001216674"/>
    </source>
</evidence>
<gene>
    <name evidence="1" type="ORF">P3W85_11760</name>
</gene>
<organism evidence="1 2">
    <name type="scientific">Cupriavidus basilensis</name>
    <dbReference type="NCBI Taxonomy" id="68895"/>
    <lineage>
        <taxon>Bacteria</taxon>
        <taxon>Pseudomonadati</taxon>
        <taxon>Pseudomonadota</taxon>
        <taxon>Betaproteobacteria</taxon>
        <taxon>Burkholderiales</taxon>
        <taxon>Burkholderiaceae</taxon>
        <taxon>Cupriavidus</taxon>
    </lineage>
</organism>
<dbReference type="RefSeq" id="WP_276264920.1">
    <property type="nucleotide sequence ID" value="NZ_JARJLM010000200.1"/>
</dbReference>
<sequence>MDALRKLVPMIVWCAWSVPTFACSLGFIEHEAAFQGGRADLSAGEILRLADWRAELRRSVPNGGRYSVYVRQNASVGVSAGLAEQRRRYLMSTLSNLGIRTDDLDVSIVRRFSEDLKPSKELLRLTNLAYVLIDPRCPHPCCPGPQPIDAKSNDWRNDGQNE</sequence>
<comment type="caution">
    <text evidence="1">The sequence shown here is derived from an EMBL/GenBank/DDBJ whole genome shotgun (WGS) entry which is preliminary data.</text>
</comment>
<dbReference type="Proteomes" id="UP001216674">
    <property type="component" value="Unassembled WGS sequence"/>
</dbReference>